<organism evidence="3 4">
    <name type="scientific">Clostridium disporicum</name>
    <dbReference type="NCBI Taxonomy" id="84024"/>
    <lineage>
        <taxon>Bacteria</taxon>
        <taxon>Bacillati</taxon>
        <taxon>Bacillota</taxon>
        <taxon>Clostridia</taxon>
        <taxon>Eubacteriales</taxon>
        <taxon>Clostridiaceae</taxon>
        <taxon>Clostridium</taxon>
    </lineage>
</organism>
<dbReference type="GO" id="GO:0010181">
    <property type="term" value="F:FMN binding"/>
    <property type="evidence" value="ECO:0007669"/>
    <property type="project" value="InterPro"/>
</dbReference>
<accession>A0A174H461</accession>
<sequence>MLTIKQLGGRKMKKRLIAALAILTLAFGLTSCTTETKDKGIETTQPVVETFAAEYEMKGTTSAGKPKNDTFIFEGTTEDGIITELNFDIIRNKGTEGEYSKKDIMGYQMNVSDVQIEKVGEDFKLTKLSAAGYDPAFEGGQYMITASADIINDTTKFKDLTFINLATQGELEFDKAIAGYKYVAVEAGIEDLNEDTLVKDIIAKYDLHKDGSFVEGTNRISFAGFNGGRSYGEQIDAIAIHILDSKMTLEDVYEMFKTINQIDQPIEERDAVSGATISFVGDFQRMVYVAMNGELFEGVVTHTITDGNTKVEVVTQGYGGEIETHVTFDSTGKIIEIKVRDANETDGIGAVLTTENSEFINALVAGQDNLEGVEVVSGATKTSEALVKAANFAVEYYKGL</sequence>
<feature type="signal peptide" evidence="1">
    <location>
        <begin position="1"/>
        <end position="31"/>
    </location>
</feature>
<dbReference type="SMART" id="SM00900">
    <property type="entry name" value="FMN_bind"/>
    <property type="match status" value="1"/>
</dbReference>
<dbReference type="InterPro" id="IPR007329">
    <property type="entry name" value="FMN-bd"/>
</dbReference>
<dbReference type="Proteomes" id="UP000095594">
    <property type="component" value="Unassembled WGS sequence"/>
</dbReference>
<dbReference type="Pfam" id="PF04205">
    <property type="entry name" value="FMN_bind"/>
    <property type="match status" value="1"/>
</dbReference>
<evidence type="ECO:0000256" key="1">
    <source>
        <dbReference type="SAM" id="SignalP"/>
    </source>
</evidence>
<keyword evidence="3" id="KW-0830">Ubiquinone</keyword>
<proteinExistence type="predicted"/>
<dbReference type="EMBL" id="CYZX01000013">
    <property type="protein sequence ID" value="CUO69031.1"/>
    <property type="molecule type" value="Genomic_DNA"/>
</dbReference>
<evidence type="ECO:0000313" key="4">
    <source>
        <dbReference type="Proteomes" id="UP000095594"/>
    </source>
</evidence>
<keyword evidence="1" id="KW-0732">Signal</keyword>
<reference evidence="3 4" key="1">
    <citation type="submission" date="2015-09" db="EMBL/GenBank/DDBJ databases">
        <authorList>
            <consortium name="Pathogen Informatics"/>
        </authorList>
    </citation>
    <scope>NUCLEOTIDE SEQUENCE [LARGE SCALE GENOMIC DNA]</scope>
    <source>
        <strain evidence="3 4">2789STDY5834856</strain>
    </source>
</reference>
<feature type="domain" description="FMN-binding" evidence="2">
    <location>
        <begin position="317"/>
        <end position="397"/>
    </location>
</feature>
<name>A0A174H461_9CLOT</name>
<gene>
    <name evidence="3" type="ORF">ERS852471_02057</name>
</gene>
<dbReference type="PROSITE" id="PS51257">
    <property type="entry name" value="PROKAR_LIPOPROTEIN"/>
    <property type="match status" value="1"/>
</dbReference>
<evidence type="ECO:0000313" key="3">
    <source>
        <dbReference type="EMBL" id="CUO69031.1"/>
    </source>
</evidence>
<protein>
    <submittedName>
        <fullName evidence="3">Predicted NADH:ubiquinone oxidoreductase, subunit RnfG</fullName>
    </submittedName>
</protein>
<evidence type="ECO:0000259" key="2">
    <source>
        <dbReference type="SMART" id="SM00900"/>
    </source>
</evidence>
<dbReference type="AlphaFoldDB" id="A0A174H461"/>
<feature type="chain" id="PRO_5039046097" evidence="1">
    <location>
        <begin position="32"/>
        <end position="400"/>
    </location>
</feature>
<dbReference type="GO" id="GO:0016020">
    <property type="term" value="C:membrane"/>
    <property type="evidence" value="ECO:0007669"/>
    <property type="project" value="InterPro"/>
</dbReference>